<dbReference type="RefSeq" id="WP_068534302.1">
    <property type="nucleotide sequence ID" value="NZ_LVJH01000027.1"/>
</dbReference>
<sequence>MIFRKNCMMIIGCIAILFISGCNPHTELDTKTTTSSNTSVSTSNSQMDNSGQTVKEVSQDTLDEANKLNQFIEQTRPPDMDQHKVIKEDVDGDGNAEYIIAFGDKPDEFQQINVIGNKEGEFSTIGKLKDPIVTAHINTDMKIMSLDQTSRKFIVVYAYGEMYGAEGFVIYELQHNQIEVINYNYPDATGSGTRKLEDINEDGIFETVSYYYFRDTQKHTVMFYQKYDGTGPEQSELLYLEDPKEFIYPADPTAVIQNYLEDMYLMNRFEFHIQEVDLFTDTVVSQTYDFEHFEDVFNFSSMDYGGLELNISEVANQGQQKTFLVQDGSDMTEDDDVKKELTFILEKKSGKWKIENIKKVESP</sequence>
<evidence type="ECO:0000256" key="2">
    <source>
        <dbReference type="SAM" id="SignalP"/>
    </source>
</evidence>
<feature type="signal peptide" evidence="2">
    <location>
        <begin position="1"/>
        <end position="24"/>
    </location>
</feature>
<proteinExistence type="predicted"/>
<feature type="chain" id="PRO_5038969812" description="Lipoprotein" evidence="2">
    <location>
        <begin position="25"/>
        <end position="363"/>
    </location>
</feature>
<dbReference type="STRING" id="494026.PGLA_15575"/>
<protein>
    <recommendedName>
        <fullName evidence="5">Lipoprotein</fullName>
    </recommendedName>
</protein>
<organism evidence="3 4">
    <name type="scientific">Paenibacillus glacialis</name>
    <dbReference type="NCBI Taxonomy" id="494026"/>
    <lineage>
        <taxon>Bacteria</taxon>
        <taxon>Bacillati</taxon>
        <taxon>Bacillota</taxon>
        <taxon>Bacilli</taxon>
        <taxon>Bacillales</taxon>
        <taxon>Paenibacillaceae</taxon>
        <taxon>Paenibacillus</taxon>
    </lineage>
</organism>
<feature type="compositionally biased region" description="Polar residues" evidence="1">
    <location>
        <begin position="46"/>
        <end position="57"/>
    </location>
</feature>
<accession>A0A168K8D9</accession>
<evidence type="ECO:0008006" key="5">
    <source>
        <dbReference type="Google" id="ProtNLM"/>
    </source>
</evidence>
<keyword evidence="2" id="KW-0732">Signal</keyword>
<feature type="compositionally biased region" description="Low complexity" evidence="1">
    <location>
        <begin position="31"/>
        <end position="45"/>
    </location>
</feature>
<evidence type="ECO:0000256" key="1">
    <source>
        <dbReference type="SAM" id="MobiDB-lite"/>
    </source>
</evidence>
<evidence type="ECO:0000313" key="4">
    <source>
        <dbReference type="Proteomes" id="UP000076967"/>
    </source>
</evidence>
<evidence type="ECO:0000313" key="3">
    <source>
        <dbReference type="EMBL" id="OAB41692.1"/>
    </source>
</evidence>
<feature type="region of interest" description="Disordered" evidence="1">
    <location>
        <begin position="29"/>
        <end position="57"/>
    </location>
</feature>
<name>A0A168K8D9_9BACL</name>
<dbReference type="EMBL" id="LVJH01000027">
    <property type="protein sequence ID" value="OAB41692.1"/>
    <property type="molecule type" value="Genomic_DNA"/>
</dbReference>
<dbReference type="PROSITE" id="PS51257">
    <property type="entry name" value="PROKAR_LIPOPROTEIN"/>
    <property type="match status" value="1"/>
</dbReference>
<keyword evidence="4" id="KW-1185">Reference proteome</keyword>
<dbReference type="AlphaFoldDB" id="A0A168K8D9"/>
<dbReference type="Proteomes" id="UP000076967">
    <property type="component" value="Unassembled WGS sequence"/>
</dbReference>
<reference evidence="3 4" key="1">
    <citation type="submission" date="2016-03" db="EMBL/GenBank/DDBJ databases">
        <title>Draft genome sequence of Paenibacillus glacialis DSM 22343.</title>
        <authorList>
            <person name="Shin S.-K."/>
            <person name="Yi H."/>
        </authorList>
    </citation>
    <scope>NUCLEOTIDE SEQUENCE [LARGE SCALE GENOMIC DNA]</scope>
    <source>
        <strain evidence="3 4">DSM 22343</strain>
    </source>
</reference>
<gene>
    <name evidence="3" type="ORF">PGLA_15575</name>
</gene>
<comment type="caution">
    <text evidence="3">The sequence shown here is derived from an EMBL/GenBank/DDBJ whole genome shotgun (WGS) entry which is preliminary data.</text>
</comment>